<reference evidence="3" key="1">
    <citation type="journal article" date="2020" name="Phytopathology">
        <title>Genome Sequence Resources of Colletotrichum truncatum, C. plurivorum, C. musicola, and C. sojae: Four Species Pathogenic to Soybean (Glycine max).</title>
        <authorList>
            <person name="Rogerio F."/>
            <person name="Boufleur T.R."/>
            <person name="Ciampi-Guillardi M."/>
            <person name="Sukno S.A."/>
            <person name="Thon M.R."/>
            <person name="Massola Junior N.S."/>
            <person name="Baroncelli R."/>
        </authorList>
    </citation>
    <scope>NUCLEOTIDE SEQUENCE</scope>
    <source>
        <strain evidence="3">LFN00145</strain>
    </source>
</reference>
<dbReference type="GO" id="GO:0008408">
    <property type="term" value="F:3'-5' exonuclease activity"/>
    <property type="evidence" value="ECO:0007669"/>
    <property type="project" value="InterPro"/>
</dbReference>
<evidence type="ECO:0000313" key="3">
    <source>
        <dbReference type="EMBL" id="KAF6830354.1"/>
    </source>
</evidence>
<feature type="region of interest" description="Disordered" evidence="1">
    <location>
        <begin position="62"/>
        <end position="83"/>
    </location>
</feature>
<feature type="domain" description="3'-5' exonuclease" evidence="2">
    <location>
        <begin position="108"/>
        <end position="235"/>
    </location>
</feature>
<dbReference type="InterPro" id="IPR036397">
    <property type="entry name" value="RNaseH_sf"/>
</dbReference>
<keyword evidence="3" id="KW-0269">Exonuclease</keyword>
<keyword evidence="3" id="KW-0378">Hydrolase</keyword>
<gene>
    <name evidence="3" type="ORF">CPLU01_07409</name>
</gene>
<proteinExistence type="predicted"/>
<keyword evidence="3" id="KW-0540">Nuclease</keyword>
<accession>A0A8H6KF61</accession>
<dbReference type="Gene3D" id="3.30.420.10">
    <property type="entry name" value="Ribonuclease H-like superfamily/Ribonuclease H"/>
    <property type="match status" value="1"/>
</dbReference>
<dbReference type="PANTHER" id="PTHR43040">
    <property type="entry name" value="RIBONUCLEASE D"/>
    <property type="match status" value="1"/>
</dbReference>
<dbReference type="InterPro" id="IPR002562">
    <property type="entry name" value="3'-5'_exonuclease_dom"/>
</dbReference>
<dbReference type="EMBL" id="WIGO01000095">
    <property type="protein sequence ID" value="KAF6830354.1"/>
    <property type="molecule type" value="Genomic_DNA"/>
</dbReference>
<dbReference type="AlphaFoldDB" id="A0A8H6KF61"/>
<dbReference type="PANTHER" id="PTHR43040:SF1">
    <property type="entry name" value="RIBONUCLEASE D"/>
    <property type="match status" value="1"/>
</dbReference>
<dbReference type="Pfam" id="PF01612">
    <property type="entry name" value="DNA_pol_A_exo1"/>
    <property type="match status" value="1"/>
</dbReference>
<evidence type="ECO:0000259" key="2">
    <source>
        <dbReference type="Pfam" id="PF01612"/>
    </source>
</evidence>
<dbReference type="InterPro" id="IPR012337">
    <property type="entry name" value="RNaseH-like_sf"/>
</dbReference>
<dbReference type="GO" id="GO:0003676">
    <property type="term" value="F:nucleic acid binding"/>
    <property type="evidence" value="ECO:0007669"/>
    <property type="project" value="InterPro"/>
</dbReference>
<evidence type="ECO:0000256" key="1">
    <source>
        <dbReference type="SAM" id="MobiDB-lite"/>
    </source>
</evidence>
<keyword evidence="4" id="KW-1185">Reference proteome</keyword>
<sequence length="238" mass="26678">MGVSMKFALPLLQRTWSRGKKKQLSPQALPFLASGDSPHHDRHKKLLLPRYRIPVFDLEEEDWSDEESTSEDESYEAPPPAPYKLVDTAPAVSRMADEILGLRNDPPSLYVDVESHDLGRDGTVSIVQIYVAPKHTTYLVDTTTLGETVFFDVRTDSDALLAHFGVKLRGIQDLQLMELANDMPRDRIKVHAWKAVKAKGCALFDPTQGGSFAVFDARPLSAEILDYCVQDVRFLPVL</sequence>
<name>A0A8H6KF61_9PEZI</name>
<feature type="compositionally biased region" description="Acidic residues" evidence="1">
    <location>
        <begin position="62"/>
        <end position="75"/>
    </location>
</feature>
<protein>
    <submittedName>
        <fullName evidence="3">3'-5' exonuclease</fullName>
    </submittedName>
</protein>
<evidence type="ECO:0000313" key="4">
    <source>
        <dbReference type="Proteomes" id="UP000654918"/>
    </source>
</evidence>
<dbReference type="GO" id="GO:0006139">
    <property type="term" value="P:nucleobase-containing compound metabolic process"/>
    <property type="evidence" value="ECO:0007669"/>
    <property type="project" value="InterPro"/>
</dbReference>
<dbReference type="SUPFAM" id="SSF53098">
    <property type="entry name" value="Ribonuclease H-like"/>
    <property type="match status" value="1"/>
</dbReference>
<comment type="caution">
    <text evidence="3">The sequence shown here is derived from an EMBL/GenBank/DDBJ whole genome shotgun (WGS) entry which is preliminary data.</text>
</comment>
<dbReference type="Proteomes" id="UP000654918">
    <property type="component" value="Unassembled WGS sequence"/>
</dbReference>
<organism evidence="3 4">
    <name type="scientific">Colletotrichum plurivorum</name>
    <dbReference type="NCBI Taxonomy" id="2175906"/>
    <lineage>
        <taxon>Eukaryota</taxon>
        <taxon>Fungi</taxon>
        <taxon>Dikarya</taxon>
        <taxon>Ascomycota</taxon>
        <taxon>Pezizomycotina</taxon>
        <taxon>Sordariomycetes</taxon>
        <taxon>Hypocreomycetidae</taxon>
        <taxon>Glomerellales</taxon>
        <taxon>Glomerellaceae</taxon>
        <taxon>Colletotrichum</taxon>
        <taxon>Colletotrichum orchidearum species complex</taxon>
    </lineage>
</organism>